<dbReference type="CDD" id="cd02005">
    <property type="entry name" value="TPP_PDC_IPDC"/>
    <property type="match status" value="1"/>
</dbReference>
<dbReference type="InterPro" id="IPR047213">
    <property type="entry name" value="TPP_PYR_PDC_IPDC-like"/>
</dbReference>
<proteinExistence type="inferred from homology"/>
<evidence type="ECO:0000256" key="8">
    <source>
        <dbReference type="ARBA" id="ARBA00023239"/>
    </source>
</evidence>
<dbReference type="Pfam" id="PF02776">
    <property type="entry name" value="TPP_enzyme_N"/>
    <property type="match status" value="1"/>
</dbReference>
<comment type="cofactor">
    <cofactor evidence="1">
        <name>a metal cation</name>
        <dbReference type="ChEBI" id="CHEBI:25213"/>
    </cofactor>
</comment>
<evidence type="ECO:0000256" key="10">
    <source>
        <dbReference type="RuleBase" id="RU362132"/>
    </source>
</evidence>
<dbReference type="PIRSF" id="PIRSF036565">
    <property type="entry name" value="Pyruvt_ip_decrb"/>
    <property type="match status" value="1"/>
</dbReference>
<evidence type="ECO:0000256" key="4">
    <source>
        <dbReference type="ARBA" id="ARBA00022723"/>
    </source>
</evidence>
<evidence type="ECO:0000259" key="13">
    <source>
        <dbReference type="Pfam" id="PF02776"/>
    </source>
</evidence>
<evidence type="ECO:0000256" key="6">
    <source>
        <dbReference type="ARBA" id="ARBA00022842"/>
    </source>
</evidence>
<evidence type="ECO:0000256" key="7">
    <source>
        <dbReference type="ARBA" id="ARBA00023052"/>
    </source>
</evidence>
<keyword evidence="7 10" id="KW-0786">Thiamine pyrophosphate</keyword>
<feature type="domain" description="Thiamine pyrophosphate enzyme central" evidence="11">
    <location>
        <begin position="198"/>
        <end position="305"/>
    </location>
</feature>
<dbReference type="GO" id="GO:0004737">
    <property type="term" value="F:pyruvate decarboxylase activity"/>
    <property type="evidence" value="ECO:0007669"/>
    <property type="project" value="TreeGrafter"/>
</dbReference>
<keyword evidence="5" id="KW-0210">Decarboxylase</keyword>
<dbReference type="GO" id="GO:0000287">
    <property type="term" value="F:magnesium ion binding"/>
    <property type="evidence" value="ECO:0007669"/>
    <property type="project" value="InterPro"/>
</dbReference>
<dbReference type="CDD" id="cd07038">
    <property type="entry name" value="TPP_PYR_PDC_IPDC_like"/>
    <property type="match status" value="1"/>
</dbReference>
<evidence type="ECO:0000313" key="15">
    <source>
        <dbReference type="Proteomes" id="UP001056716"/>
    </source>
</evidence>
<dbReference type="Gene3D" id="3.40.50.1220">
    <property type="entry name" value="TPP-binding domain"/>
    <property type="match status" value="1"/>
</dbReference>
<evidence type="ECO:0000313" key="14">
    <source>
        <dbReference type="EMBL" id="USE84244.1"/>
    </source>
</evidence>
<dbReference type="Pfam" id="PF02775">
    <property type="entry name" value="TPP_enzyme_C"/>
    <property type="match status" value="1"/>
</dbReference>
<dbReference type="FunFam" id="3.40.50.970:FF:000024">
    <property type="entry name" value="Pyruvate decarboxylase isozyme"/>
    <property type="match status" value="1"/>
</dbReference>
<feature type="domain" description="Thiamine pyrophosphate enzyme TPP-binding" evidence="12">
    <location>
        <begin position="384"/>
        <end position="527"/>
    </location>
</feature>
<dbReference type="KEGG" id="atz:M5E07_05445"/>
<comment type="cofactor">
    <cofactor evidence="2">
        <name>thiamine diphosphate</name>
        <dbReference type="ChEBI" id="CHEBI:58937"/>
    </cofactor>
</comment>
<evidence type="ECO:0000256" key="3">
    <source>
        <dbReference type="ARBA" id="ARBA00007812"/>
    </source>
</evidence>
<dbReference type="FunFam" id="3.40.50.970:FF:000019">
    <property type="entry name" value="Pyruvate decarboxylase isozyme"/>
    <property type="match status" value="1"/>
</dbReference>
<reference evidence="14" key="1">
    <citation type="submission" date="2022-06" db="EMBL/GenBank/DDBJ databases">
        <title>Isolation, identification and characterization of iprodione-degrading strains in Lhasa, Tibet.</title>
        <authorList>
            <person name="Pan H."/>
        </authorList>
    </citation>
    <scope>NUCLEOTIDE SEQUENCE</scope>
    <source>
        <strain evidence="14">Y-23</strain>
    </source>
</reference>
<dbReference type="SUPFAM" id="SSF52518">
    <property type="entry name" value="Thiamin diphosphate-binding fold (THDP-binding)"/>
    <property type="match status" value="2"/>
</dbReference>
<keyword evidence="4 9" id="KW-0479">Metal-binding</keyword>
<name>A0AAE9S1G2_9GAMM</name>
<dbReference type="EMBL" id="CP098732">
    <property type="protein sequence ID" value="USE84244.1"/>
    <property type="molecule type" value="Genomic_DNA"/>
</dbReference>
<comment type="cofactor">
    <cofactor evidence="9">
        <name>Mg(2+)</name>
        <dbReference type="ChEBI" id="CHEBI:18420"/>
    </cofactor>
    <text evidence="9">Binds 1 Mg(2+) per subunit.</text>
</comment>
<dbReference type="InterPro" id="IPR047214">
    <property type="entry name" value="TPP_PDC_IPDC"/>
</dbReference>
<dbReference type="Pfam" id="PF00205">
    <property type="entry name" value="TPP_enzyme_M"/>
    <property type="match status" value="1"/>
</dbReference>
<dbReference type="Proteomes" id="UP001056716">
    <property type="component" value="Chromosome"/>
</dbReference>
<feature type="binding site" evidence="9">
    <location>
        <position position="435"/>
    </location>
    <ligand>
        <name>Mg(2+)</name>
        <dbReference type="ChEBI" id="CHEBI:18420"/>
    </ligand>
</feature>
<dbReference type="InterPro" id="IPR012110">
    <property type="entry name" value="PDC/IPDC-like"/>
</dbReference>
<feature type="binding site" evidence="9">
    <location>
        <position position="464"/>
    </location>
    <ligand>
        <name>Mg(2+)</name>
        <dbReference type="ChEBI" id="CHEBI:18420"/>
    </ligand>
</feature>
<dbReference type="RefSeq" id="WP_252222714.1">
    <property type="nucleotide sequence ID" value="NZ_CP098732.1"/>
</dbReference>
<evidence type="ECO:0000256" key="9">
    <source>
        <dbReference type="PIRSR" id="PIRSR036565-2"/>
    </source>
</evidence>
<dbReference type="AlphaFoldDB" id="A0AAE9S1G2"/>
<dbReference type="InterPro" id="IPR012001">
    <property type="entry name" value="Thiamin_PyroP_enz_TPP-bd_dom"/>
</dbReference>
<keyword evidence="8" id="KW-0456">Lyase</keyword>
<dbReference type="InterPro" id="IPR012000">
    <property type="entry name" value="Thiamin_PyroP_enz_cen_dom"/>
</dbReference>
<evidence type="ECO:0000259" key="12">
    <source>
        <dbReference type="Pfam" id="PF02775"/>
    </source>
</evidence>
<dbReference type="SUPFAM" id="SSF52467">
    <property type="entry name" value="DHS-like NAD/FAD-binding domain"/>
    <property type="match status" value="1"/>
</dbReference>
<dbReference type="InterPro" id="IPR000399">
    <property type="entry name" value="TPP-bd_CS"/>
</dbReference>
<protein>
    <submittedName>
        <fullName evidence="14">Thiamine pyrophosphate-binding protein</fullName>
    </submittedName>
</protein>
<dbReference type="InterPro" id="IPR029035">
    <property type="entry name" value="DHS-like_NAD/FAD-binding_dom"/>
</dbReference>
<dbReference type="GO" id="GO:0030976">
    <property type="term" value="F:thiamine pyrophosphate binding"/>
    <property type="evidence" value="ECO:0007669"/>
    <property type="project" value="InterPro"/>
</dbReference>
<dbReference type="Gene3D" id="3.40.50.970">
    <property type="match status" value="2"/>
</dbReference>
<dbReference type="InterPro" id="IPR011766">
    <property type="entry name" value="TPP_enzyme_TPP-bd"/>
</dbReference>
<evidence type="ECO:0000256" key="5">
    <source>
        <dbReference type="ARBA" id="ARBA00022793"/>
    </source>
</evidence>
<dbReference type="GO" id="GO:0000949">
    <property type="term" value="P:aromatic amino acid family catabolic process to alcohol via Ehrlich pathway"/>
    <property type="evidence" value="ECO:0007669"/>
    <property type="project" value="TreeGrafter"/>
</dbReference>
<dbReference type="InterPro" id="IPR029061">
    <property type="entry name" value="THDP-binding"/>
</dbReference>
<evidence type="ECO:0000256" key="2">
    <source>
        <dbReference type="ARBA" id="ARBA00001964"/>
    </source>
</evidence>
<feature type="binding site" evidence="9">
    <location>
        <position position="462"/>
    </location>
    <ligand>
        <name>Mg(2+)</name>
        <dbReference type="ChEBI" id="CHEBI:18420"/>
    </ligand>
</feature>
<evidence type="ECO:0000256" key="1">
    <source>
        <dbReference type="ARBA" id="ARBA00001920"/>
    </source>
</evidence>
<comment type="similarity">
    <text evidence="3 10">Belongs to the TPP enzyme family.</text>
</comment>
<organism evidence="14 15">
    <name type="scientific">Acinetobacter tibetensis</name>
    <dbReference type="NCBI Taxonomy" id="2943497"/>
    <lineage>
        <taxon>Bacteria</taxon>
        <taxon>Pseudomonadati</taxon>
        <taxon>Pseudomonadota</taxon>
        <taxon>Gammaproteobacteria</taxon>
        <taxon>Moraxellales</taxon>
        <taxon>Moraxellaceae</taxon>
        <taxon>Acinetobacter</taxon>
    </lineage>
</organism>
<evidence type="ECO:0000259" key="11">
    <source>
        <dbReference type="Pfam" id="PF00205"/>
    </source>
</evidence>
<dbReference type="GO" id="GO:0005829">
    <property type="term" value="C:cytosol"/>
    <property type="evidence" value="ECO:0007669"/>
    <property type="project" value="TreeGrafter"/>
</dbReference>
<keyword evidence="6 9" id="KW-0460">Magnesium</keyword>
<accession>A0AAE9S1G2</accession>
<gene>
    <name evidence="14" type="ORF">M5E07_05445</name>
</gene>
<keyword evidence="15" id="KW-1185">Reference proteome</keyword>
<sequence length="574" mass="62804">MFIEIGEFLNLRLKQMGIQHLFGVPGDFNLSYLEQVEADTQLEFIGNCNELNAAYAADGYARINGFAALATTYGVGDLSAINGIAGAYAENVPMVHISGIPPLHVVQKGILVHHTLVDGNYDNIMNCMKEFTVAQTRLTPANAAFEIDRVLRQCFLERRPVHIQLASDITHVKIEVDERPLNLSYPSVEPDLLSSVVDQLCGILAKAKSPALLIDNEAAVFGVTSLLHDLSNKCSIPFAGMNTAKNIMDEGSPRYIGTYVGGASQPHVKNVIEQSDCLIGIGVRFTDVGSAVFTHQIATQNYIEIKPYGLNIFGQDVPGIEIGQLLVELNKKVAPRKAPQPVVTQQPAQRKHEVAEQQKLSQELLWNAISGFFKDDDVIIGEVGTSNSALSGLKLPATAKYISQPLWGSIGYTLPALLGSLLAAPERRQILFIGDGSFQLTVQELSTIIRHGLKPIIFLLNNGGYTIERLIMGENAAYNDIQNWNYAEIPAVFNGTQAYQSCVVETVGQLQSVLDNIHLQDSLTFVELKLPAMDAPLSLKKFANVIARFDYGDRGYEILTQRSNAVECKKASSF</sequence>
<dbReference type="PROSITE" id="PS00187">
    <property type="entry name" value="TPP_ENZYMES"/>
    <property type="match status" value="1"/>
</dbReference>
<feature type="domain" description="Thiamine pyrophosphate enzyme N-terminal TPP-binding" evidence="13">
    <location>
        <begin position="5"/>
        <end position="109"/>
    </location>
</feature>
<dbReference type="PANTHER" id="PTHR43452">
    <property type="entry name" value="PYRUVATE DECARBOXYLASE"/>
    <property type="match status" value="1"/>
</dbReference>
<dbReference type="PANTHER" id="PTHR43452:SF30">
    <property type="entry name" value="PYRUVATE DECARBOXYLASE ISOZYME 1-RELATED"/>
    <property type="match status" value="1"/>
</dbReference>